<reference evidence="1 2" key="1">
    <citation type="submission" date="2016-06" db="EMBL/GenBank/DDBJ databases">
        <authorList>
            <person name="Kjaerup R.B."/>
            <person name="Dalgaard T.S."/>
            <person name="Juul-Madsen H.R."/>
        </authorList>
    </citation>
    <scope>NUCLEOTIDE SEQUENCE [LARGE SCALE GENOMIC DNA]</scope>
    <source>
        <strain evidence="1">LMG947</strain>
    </source>
</reference>
<accession>A0A1C3NND5</accession>
<dbReference type="EMBL" id="FLTX01000040">
    <property type="protein sequence ID" value="SBV51899.1"/>
    <property type="molecule type" value="Genomic_DNA"/>
</dbReference>
<organism evidence="1 2">
    <name type="scientific">Xanthomonas bromi</name>
    <dbReference type="NCBI Taxonomy" id="56449"/>
    <lineage>
        <taxon>Bacteria</taxon>
        <taxon>Pseudomonadati</taxon>
        <taxon>Pseudomonadota</taxon>
        <taxon>Gammaproteobacteria</taxon>
        <taxon>Lysobacterales</taxon>
        <taxon>Lysobacteraceae</taxon>
        <taxon>Xanthomonas</taxon>
    </lineage>
</organism>
<gene>
    <name evidence="1" type="ORF">XBLMG947_2689</name>
</gene>
<dbReference type="AlphaFoldDB" id="A0A1C3NND5"/>
<protein>
    <submittedName>
        <fullName evidence="1">Uncharacterized protein</fullName>
    </submittedName>
</protein>
<evidence type="ECO:0000313" key="1">
    <source>
        <dbReference type="EMBL" id="SBV51899.1"/>
    </source>
</evidence>
<dbReference type="Proteomes" id="UP000092503">
    <property type="component" value="Unassembled WGS sequence"/>
</dbReference>
<sequence length="59" mass="5971">MAGLKLGARANVGGRGFVAISCATSATGQISSHIDSFRLEGRRNNGATKVIATLAIAPD</sequence>
<name>A0A1C3NND5_9XANT</name>
<dbReference type="RefSeq" id="WP_139074399.1">
    <property type="nucleotide sequence ID" value="NZ_FLTX01000040.1"/>
</dbReference>
<evidence type="ECO:0000313" key="2">
    <source>
        <dbReference type="Proteomes" id="UP000092503"/>
    </source>
</evidence>
<proteinExistence type="predicted"/>